<protein>
    <submittedName>
        <fullName evidence="10">WD40-repeat-containing domain protein</fullName>
    </submittedName>
</protein>
<keyword evidence="6" id="KW-0131">Cell cycle</keyword>
<evidence type="ECO:0000256" key="1">
    <source>
        <dbReference type="ARBA" id="ARBA00006445"/>
    </source>
</evidence>
<dbReference type="InterPro" id="IPR056150">
    <property type="entry name" value="WD40_CDC20-Fz"/>
</dbReference>
<dbReference type="GO" id="GO:1905786">
    <property type="term" value="P:positive regulation of anaphase-promoting complex-dependent catabolic process"/>
    <property type="evidence" value="ECO:0007669"/>
    <property type="project" value="TreeGrafter"/>
</dbReference>
<feature type="repeat" description="WD" evidence="7">
    <location>
        <begin position="296"/>
        <end position="337"/>
    </location>
</feature>
<organism evidence="10 11">
    <name type="scientific">Crepidotus variabilis</name>
    <dbReference type="NCBI Taxonomy" id="179855"/>
    <lineage>
        <taxon>Eukaryota</taxon>
        <taxon>Fungi</taxon>
        <taxon>Dikarya</taxon>
        <taxon>Basidiomycota</taxon>
        <taxon>Agaricomycotina</taxon>
        <taxon>Agaricomycetes</taxon>
        <taxon>Agaricomycetidae</taxon>
        <taxon>Agaricales</taxon>
        <taxon>Agaricineae</taxon>
        <taxon>Crepidotaceae</taxon>
        <taxon>Crepidotus</taxon>
    </lineage>
</organism>
<dbReference type="PROSITE" id="PS50294">
    <property type="entry name" value="WD_REPEATS_REGION"/>
    <property type="match status" value="1"/>
</dbReference>
<dbReference type="InterPro" id="IPR001680">
    <property type="entry name" value="WD40_rpt"/>
</dbReference>
<feature type="domain" description="CDC20/Fizzy WD40" evidence="9">
    <location>
        <begin position="163"/>
        <end position="497"/>
    </location>
</feature>
<gene>
    <name evidence="10" type="ORF">CPB83DRAFT_906364</name>
</gene>
<evidence type="ECO:0000256" key="5">
    <source>
        <dbReference type="ARBA" id="ARBA00022776"/>
    </source>
</evidence>
<sequence>MENILLTARVENERRSGSLPQTPLPANPKKRLHTSVTNLSSQKRRRMSATSVDLGRRHGEDSIAAPTRPTSSTVDRFLSNRPKTFLPLSITPRTRRISQKFGLVDDKVLTFRDDAGPSSRSRDEDTLGLLHRSASSLFEKITPSHPTSVSENLNKRKDCLAVLDCPGVSSDPDSFPISWSSRNLIAVVCGLEIFYQNNDTKSVSLLGRAGNSALNAIQWGGEGHENSLAGGDKIGQVRLWDVRPSGLVDGVVRIWSRPASDAIKSCNWYRGILAVGAESGELSLIDTRTPGILSKVNTHSSPLVGLQWSHDGHFIATGDKNGVVQIWDYRAAKTLLETSETVTKLRHRGSARALSWCSWKPNLLATGTTAPEGKIRIWNTSSSNNSEASTPVATIPLNTSITSLQWSPHCKELLSTHGPSFTPILRARNQNTPELTSKLKYTKTPLANSITVHQYPSCQRLMTLSNAHTSAVSHSCLSPNGENIYTLCPREETIKLWKVWNSPKPAGRKSSAFDKFSIR</sequence>
<dbReference type="AlphaFoldDB" id="A0A9P6JR29"/>
<evidence type="ECO:0000256" key="4">
    <source>
        <dbReference type="ARBA" id="ARBA00022737"/>
    </source>
</evidence>
<evidence type="ECO:0000256" key="8">
    <source>
        <dbReference type="SAM" id="MobiDB-lite"/>
    </source>
</evidence>
<evidence type="ECO:0000256" key="3">
    <source>
        <dbReference type="ARBA" id="ARBA00022618"/>
    </source>
</evidence>
<dbReference type="Proteomes" id="UP000807306">
    <property type="component" value="Unassembled WGS sequence"/>
</dbReference>
<dbReference type="SUPFAM" id="SSF50978">
    <property type="entry name" value="WD40 repeat-like"/>
    <property type="match status" value="1"/>
</dbReference>
<evidence type="ECO:0000256" key="7">
    <source>
        <dbReference type="PROSITE-ProRule" id="PRU00221"/>
    </source>
</evidence>
<dbReference type="InterPro" id="IPR033010">
    <property type="entry name" value="Cdc20/Fizzy"/>
</dbReference>
<dbReference type="GO" id="GO:0005680">
    <property type="term" value="C:anaphase-promoting complex"/>
    <property type="evidence" value="ECO:0007669"/>
    <property type="project" value="TreeGrafter"/>
</dbReference>
<dbReference type="InterPro" id="IPR036322">
    <property type="entry name" value="WD40_repeat_dom_sf"/>
</dbReference>
<dbReference type="Pfam" id="PF24807">
    <property type="entry name" value="WD40_CDC20-Fz"/>
    <property type="match status" value="1"/>
</dbReference>
<dbReference type="InterPro" id="IPR015943">
    <property type="entry name" value="WD40/YVTN_repeat-like_dom_sf"/>
</dbReference>
<evidence type="ECO:0000256" key="2">
    <source>
        <dbReference type="ARBA" id="ARBA00022574"/>
    </source>
</evidence>
<evidence type="ECO:0000259" key="9">
    <source>
        <dbReference type="Pfam" id="PF24807"/>
    </source>
</evidence>
<keyword evidence="4" id="KW-0677">Repeat</keyword>
<accession>A0A9P6JR29</accession>
<dbReference type="OrthoDB" id="10263272at2759"/>
<dbReference type="PANTHER" id="PTHR19918">
    <property type="entry name" value="CELL DIVISION CYCLE 20 CDC20 FIZZY -RELATED"/>
    <property type="match status" value="1"/>
</dbReference>
<reference evidence="10" key="1">
    <citation type="submission" date="2020-11" db="EMBL/GenBank/DDBJ databases">
        <authorList>
            <consortium name="DOE Joint Genome Institute"/>
            <person name="Ahrendt S."/>
            <person name="Riley R."/>
            <person name="Andreopoulos W."/>
            <person name="Labutti K."/>
            <person name="Pangilinan J."/>
            <person name="Ruiz-Duenas F.J."/>
            <person name="Barrasa J.M."/>
            <person name="Sanchez-Garcia M."/>
            <person name="Camarero S."/>
            <person name="Miyauchi S."/>
            <person name="Serrano A."/>
            <person name="Linde D."/>
            <person name="Babiker R."/>
            <person name="Drula E."/>
            <person name="Ayuso-Fernandez I."/>
            <person name="Pacheco R."/>
            <person name="Padilla G."/>
            <person name="Ferreira P."/>
            <person name="Barriuso J."/>
            <person name="Kellner H."/>
            <person name="Castanera R."/>
            <person name="Alfaro M."/>
            <person name="Ramirez L."/>
            <person name="Pisabarro A.G."/>
            <person name="Kuo A."/>
            <person name="Tritt A."/>
            <person name="Lipzen A."/>
            <person name="He G."/>
            <person name="Yan M."/>
            <person name="Ng V."/>
            <person name="Cullen D."/>
            <person name="Martin F."/>
            <person name="Rosso M.-N."/>
            <person name="Henrissat B."/>
            <person name="Hibbett D."/>
            <person name="Martinez A.T."/>
            <person name="Grigoriev I.V."/>
        </authorList>
    </citation>
    <scope>NUCLEOTIDE SEQUENCE</scope>
    <source>
        <strain evidence="10">CBS 506.95</strain>
    </source>
</reference>
<comment type="caution">
    <text evidence="10">The sequence shown here is derived from an EMBL/GenBank/DDBJ whole genome shotgun (WGS) entry which is preliminary data.</text>
</comment>
<keyword evidence="5" id="KW-0498">Mitosis</keyword>
<dbReference type="PROSITE" id="PS50082">
    <property type="entry name" value="WD_REPEATS_2"/>
    <property type="match status" value="1"/>
</dbReference>
<feature type="region of interest" description="Disordered" evidence="8">
    <location>
        <begin position="9"/>
        <end position="75"/>
    </location>
</feature>
<dbReference type="GO" id="GO:0031145">
    <property type="term" value="P:anaphase-promoting complex-dependent catabolic process"/>
    <property type="evidence" value="ECO:0007669"/>
    <property type="project" value="TreeGrafter"/>
</dbReference>
<evidence type="ECO:0000256" key="6">
    <source>
        <dbReference type="ARBA" id="ARBA00023306"/>
    </source>
</evidence>
<dbReference type="GO" id="GO:1990757">
    <property type="term" value="F:ubiquitin ligase activator activity"/>
    <property type="evidence" value="ECO:0007669"/>
    <property type="project" value="TreeGrafter"/>
</dbReference>
<dbReference type="Gene3D" id="2.130.10.10">
    <property type="entry name" value="YVTN repeat-like/Quinoprotein amine dehydrogenase"/>
    <property type="match status" value="1"/>
</dbReference>
<comment type="similarity">
    <text evidence="1">Belongs to the WD repeat CDC20/Fizzy family.</text>
</comment>
<keyword evidence="11" id="KW-1185">Reference proteome</keyword>
<keyword evidence="3" id="KW-0132">Cell division</keyword>
<evidence type="ECO:0000313" key="11">
    <source>
        <dbReference type="Proteomes" id="UP000807306"/>
    </source>
</evidence>
<dbReference type="GO" id="GO:0010997">
    <property type="term" value="F:anaphase-promoting complex binding"/>
    <property type="evidence" value="ECO:0007669"/>
    <property type="project" value="InterPro"/>
</dbReference>
<keyword evidence="2 7" id="KW-0853">WD repeat</keyword>
<name>A0A9P6JR29_9AGAR</name>
<evidence type="ECO:0000313" key="10">
    <source>
        <dbReference type="EMBL" id="KAF9529130.1"/>
    </source>
</evidence>
<dbReference type="SMART" id="SM00320">
    <property type="entry name" value="WD40"/>
    <property type="match status" value="4"/>
</dbReference>
<dbReference type="EMBL" id="MU157848">
    <property type="protein sequence ID" value="KAF9529130.1"/>
    <property type="molecule type" value="Genomic_DNA"/>
</dbReference>
<dbReference type="GO" id="GO:0051301">
    <property type="term" value="P:cell division"/>
    <property type="evidence" value="ECO:0007669"/>
    <property type="project" value="UniProtKB-KW"/>
</dbReference>
<proteinExistence type="inferred from homology"/>
<dbReference type="PANTHER" id="PTHR19918:SF8">
    <property type="entry name" value="FI02843P"/>
    <property type="match status" value="1"/>
</dbReference>